<dbReference type="Pfam" id="PF07727">
    <property type="entry name" value="RVT_2"/>
    <property type="match status" value="1"/>
</dbReference>
<feature type="domain" description="Reverse transcriptase Ty1/copia-type" evidence="5">
    <location>
        <begin position="934"/>
        <end position="1013"/>
    </location>
</feature>
<dbReference type="InterPro" id="IPR013103">
    <property type="entry name" value="RVT_2"/>
</dbReference>
<dbReference type="InterPro" id="IPR043502">
    <property type="entry name" value="DNA/RNA_pol_sf"/>
</dbReference>
<evidence type="ECO:0000256" key="3">
    <source>
        <dbReference type="ARBA" id="ARBA00022750"/>
    </source>
</evidence>
<dbReference type="GO" id="GO:0008270">
    <property type="term" value="F:zinc ion binding"/>
    <property type="evidence" value="ECO:0007669"/>
    <property type="project" value="InterPro"/>
</dbReference>
<dbReference type="InterPro" id="IPR025724">
    <property type="entry name" value="GAG-pre-integrase_dom"/>
</dbReference>
<sequence length="1020" mass="115564">MDTLYLHDGYNVLRPPPTKLSPLVDDDVGKEEAMENNTKVVNKSNKEDESIEVDEVVNIKKYKNHPLEQLVVLRLCLQCLKGVVIYHRKVDFDDILIESGITKQLMKQFEKLVNTSRAKKLEKSHDLLALVAHTDSSSRNTSSYYMTHPTSVVDYDDEYQQDDIQTNSEGSLTSAMTLRNSSSRNASTVQCYNYSGKGHYARNCPKPRVRDSKYFMEQMLLAKQNEAGVILTDEQNDFLFADASRIEEIKDLSENICSMARIQPTNHSSGAGPCYDSAFISKVQSSSINENKEQMYPTHTKIINSAIGDDQIDSNIIFDTPNESVNSGSVEKDTHVPDLYALEQLARNAYQEAEKQQKFAHKVQNKTRRMNAASSVRRSVNRDSHDSVLANSKILAKKVAVYVRKNKQTDNTDANVVSNRENVIDVDVANTSKAKTLLTLSTKSRTPKYLDTTYVALKTRFSKKLAQSKTFDTSSVVSKPKIDVGSASKAKNKVLQIVLWIVDSGCSKHMMGDRSLLRNFIEKFMGTIRFRNDNFAAISGYSDSIQGNITIWHVNYVKGDDLLTGGRESNLYTAFISDMATSLPICLMSKATSTKSWLWHRRLSYLNFDTINDLTRLDLVNGDDLLTGGRESNLYTTFISDMATSLPICLMSKATSTKSWLWHRRLSYLNFDTINDLTRLDLVNGIPKFKYGNDHLCSACERGKSKKATHPPKLVPSDNSKLILLHIDLCGPMRVYFLHSKDETLEIIKKFIAQAQLNYKAKVCKIRTDNEPINTPSKEDLDNLFGLMFKEYFGKKSFDTPINSAAQLTKFHEDSPSTYSISVVEHEAPSIETTFDEQASPISLTKADEFHQEDSANFDGNSQFVTYNPSSYEAIELSSMALEPPNVQNFHQVQPSTHSWTKYHPLDQVMSDPSKPLMTRQRLHTDSEAFWMFIIYATHKNITIFQMDVKTAFLNGPLKEEVYVSQPEGFIDPDFPNHVYRLKNALYGLKQAPRAWYDKLYSFLIEHGFTKGIVDPTLFT</sequence>
<dbReference type="EMBL" id="BKCJ010007960">
    <property type="protein sequence ID" value="GEU79850.1"/>
    <property type="molecule type" value="Genomic_DNA"/>
</dbReference>
<dbReference type="AlphaFoldDB" id="A0A6L2N107"/>
<gene>
    <name evidence="8" type="ORF">Tci_051828</name>
</gene>
<organism evidence="8">
    <name type="scientific">Tanacetum cinerariifolium</name>
    <name type="common">Dalmatian daisy</name>
    <name type="synonym">Chrysanthemum cinerariifolium</name>
    <dbReference type="NCBI Taxonomy" id="118510"/>
    <lineage>
        <taxon>Eukaryota</taxon>
        <taxon>Viridiplantae</taxon>
        <taxon>Streptophyta</taxon>
        <taxon>Embryophyta</taxon>
        <taxon>Tracheophyta</taxon>
        <taxon>Spermatophyta</taxon>
        <taxon>Magnoliopsida</taxon>
        <taxon>eudicotyledons</taxon>
        <taxon>Gunneridae</taxon>
        <taxon>Pentapetalae</taxon>
        <taxon>asterids</taxon>
        <taxon>campanulids</taxon>
        <taxon>Asterales</taxon>
        <taxon>Asteraceae</taxon>
        <taxon>Asteroideae</taxon>
        <taxon>Anthemideae</taxon>
        <taxon>Anthemidinae</taxon>
        <taxon>Tanacetum</taxon>
    </lineage>
</organism>
<dbReference type="GO" id="GO:0004190">
    <property type="term" value="F:aspartic-type endopeptidase activity"/>
    <property type="evidence" value="ECO:0007669"/>
    <property type="project" value="UniProtKB-KW"/>
</dbReference>
<accession>A0A6L2N107</accession>
<keyword evidence="3" id="KW-0064">Aspartyl protease</keyword>
<protein>
    <submittedName>
        <fullName evidence="8">Integrase, catalytic region, zinc finger, CCHC-type, peptidase aspartic, catalytic</fullName>
    </submittedName>
</protein>
<feature type="domain" description="GAG-pre-integrase" evidence="6">
    <location>
        <begin position="633"/>
        <end position="705"/>
    </location>
</feature>
<dbReference type="InterPro" id="IPR054722">
    <property type="entry name" value="PolX-like_BBD"/>
</dbReference>
<evidence type="ECO:0000259" key="7">
    <source>
        <dbReference type="Pfam" id="PF22936"/>
    </source>
</evidence>
<dbReference type="GO" id="GO:0003676">
    <property type="term" value="F:nucleic acid binding"/>
    <property type="evidence" value="ECO:0007669"/>
    <property type="project" value="InterPro"/>
</dbReference>
<dbReference type="Pfam" id="PF22936">
    <property type="entry name" value="Pol_BBD"/>
    <property type="match status" value="1"/>
</dbReference>
<evidence type="ECO:0000256" key="4">
    <source>
        <dbReference type="ARBA" id="ARBA00022801"/>
    </source>
</evidence>
<evidence type="ECO:0000259" key="6">
    <source>
        <dbReference type="Pfam" id="PF13976"/>
    </source>
</evidence>
<dbReference type="PANTHER" id="PTHR42648:SF18">
    <property type="entry name" value="RETROTRANSPOSON, UNCLASSIFIED-LIKE PROTEIN"/>
    <property type="match status" value="1"/>
</dbReference>
<evidence type="ECO:0000256" key="2">
    <source>
        <dbReference type="ARBA" id="ARBA00022723"/>
    </source>
</evidence>
<keyword evidence="4" id="KW-0378">Hydrolase</keyword>
<dbReference type="PANTHER" id="PTHR42648">
    <property type="entry name" value="TRANSPOSASE, PUTATIVE-RELATED"/>
    <property type="match status" value="1"/>
</dbReference>
<evidence type="ECO:0000313" key="8">
    <source>
        <dbReference type="EMBL" id="GEU79850.1"/>
    </source>
</evidence>
<dbReference type="Gene3D" id="4.10.60.10">
    <property type="entry name" value="Zinc finger, CCHC-type"/>
    <property type="match status" value="1"/>
</dbReference>
<dbReference type="GO" id="GO:0006508">
    <property type="term" value="P:proteolysis"/>
    <property type="evidence" value="ECO:0007669"/>
    <property type="project" value="UniProtKB-KW"/>
</dbReference>
<feature type="domain" description="Retrovirus-related Pol polyprotein from transposon TNT 1-94-like beta-barrel" evidence="7">
    <location>
        <begin position="500"/>
        <end position="541"/>
    </location>
</feature>
<keyword evidence="2" id="KW-0479">Metal-binding</keyword>
<dbReference type="InterPro" id="IPR039537">
    <property type="entry name" value="Retrotran_Ty1/copia-like"/>
</dbReference>
<evidence type="ECO:0000256" key="1">
    <source>
        <dbReference type="ARBA" id="ARBA00022670"/>
    </source>
</evidence>
<name>A0A6L2N107_TANCI</name>
<dbReference type="InterPro" id="IPR036875">
    <property type="entry name" value="Znf_CCHC_sf"/>
</dbReference>
<proteinExistence type="predicted"/>
<reference evidence="8" key="1">
    <citation type="journal article" date="2019" name="Sci. Rep.">
        <title>Draft genome of Tanacetum cinerariifolium, the natural source of mosquito coil.</title>
        <authorList>
            <person name="Yamashiro T."/>
            <person name="Shiraishi A."/>
            <person name="Satake H."/>
            <person name="Nakayama K."/>
        </authorList>
    </citation>
    <scope>NUCLEOTIDE SEQUENCE</scope>
</reference>
<dbReference type="SUPFAM" id="SSF57756">
    <property type="entry name" value="Retrovirus zinc finger-like domains"/>
    <property type="match status" value="1"/>
</dbReference>
<keyword evidence="1" id="KW-0645">Protease</keyword>
<dbReference type="SUPFAM" id="SSF56672">
    <property type="entry name" value="DNA/RNA polymerases"/>
    <property type="match status" value="1"/>
</dbReference>
<evidence type="ECO:0000259" key="5">
    <source>
        <dbReference type="Pfam" id="PF07727"/>
    </source>
</evidence>
<comment type="caution">
    <text evidence="8">The sequence shown here is derived from an EMBL/GenBank/DDBJ whole genome shotgun (WGS) entry which is preliminary data.</text>
</comment>
<dbReference type="Pfam" id="PF13976">
    <property type="entry name" value="gag_pre-integrs"/>
    <property type="match status" value="1"/>
</dbReference>